<evidence type="ECO:0000256" key="5">
    <source>
        <dbReference type="ARBA" id="ARBA00023136"/>
    </source>
</evidence>
<feature type="transmembrane region" description="Helical" evidence="6">
    <location>
        <begin position="226"/>
        <end position="244"/>
    </location>
</feature>
<dbReference type="AlphaFoldDB" id="A0A1H1VRH0"/>
<dbReference type="GO" id="GO:0017004">
    <property type="term" value="P:cytochrome complex assembly"/>
    <property type="evidence" value="ECO:0007669"/>
    <property type="project" value="InterPro"/>
</dbReference>
<evidence type="ECO:0000313" key="9">
    <source>
        <dbReference type="Proteomes" id="UP000199700"/>
    </source>
</evidence>
<feature type="transmembrane region" description="Helical" evidence="6">
    <location>
        <begin position="184"/>
        <end position="205"/>
    </location>
</feature>
<protein>
    <submittedName>
        <fullName evidence="8">Cytochrome c-type biogenesis protein</fullName>
    </submittedName>
</protein>
<reference evidence="8" key="1">
    <citation type="submission" date="2016-10" db="EMBL/GenBank/DDBJ databases">
        <authorList>
            <person name="Varghese N."/>
            <person name="Submissions S."/>
        </authorList>
    </citation>
    <scope>NUCLEOTIDE SEQUENCE [LARGE SCALE GENOMIC DNA]</scope>
    <source>
        <strain evidence="8">DSM 22082</strain>
    </source>
</reference>
<feature type="transmembrane region" description="Helical" evidence="6">
    <location>
        <begin position="65"/>
        <end position="96"/>
    </location>
</feature>
<gene>
    <name evidence="8" type="ORF">SAMN04489751_3081</name>
</gene>
<evidence type="ECO:0000256" key="3">
    <source>
        <dbReference type="ARBA" id="ARBA00022692"/>
    </source>
</evidence>
<dbReference type="PANTHER" id="PTHR31272:SF4">
    <property type="entry name" value="CYTOCHROME C-TYPE BIOGENESIS PROTEIN HI_1454-RELATED"/>
    <property type="match status" value="1"/>
</dbReference>
<evidence type="ECO:0000313" key="8">
    <source>
        <dbReference type="EMBL" id="SDS86619.1"/>
    </source>
</evidence>
<evidence type="ECO:0000256" key="1">
    <source>
        <dbReference type="ARBA" id="ARBA00004141"/>
    </source>
</evidence>
<dbReference type="PANTHER" id="PTHR31272">
    <property type="entry name" value="CYTOCHROME C-TYPE BIOGENESIS PROTEIN HI_1454-RELATED"/>
    <property type="match status" value="1"/>
</dbReference>
<comment type="similarity">
    <text evidence="2">Belongs to the DsbD family.</text>
</comment>
<feature type="transmembrane region" description="Helical" evidence="6">
    <location>
        <begin position="20"/>
        <end position="44"/>
    </location>
</feature>
<evidence type="ECO:0000256" key="4">
    <source>
        <dbReference type="ARBA" id="ARBA00022989"/>
    </source>
</evidence>
<comment type="subcellular location">
    <subcellularLocation>
        <location evidence="1">Membrane</location>
        <topology evidence="1">Multi-pass membrane protein</topology>
    </subcellularLocation>
</comment>
<keyword evidence="9" id="KW-1185">Reference proteome</keyword>
<feature type="transmembrane region" description="Helical" evidence="6">
    <location>
        <begin position="102"/>
        <end position="125"/>
    </location>
</feature>
<feature type="transmembrane region" description="Helical" evidence="6">
    <location>
        <begin position="137"/>
        <end position="164"/>
    </location>
</feature>
<name>A0A1H1VRH0_BRESA</name>
<dbReference type="GO" id="GO:0016020">
    <property type="term" value="C:membrane"/>
    <property type="evidence" value="ECO:0007669"/>
    <property type="project" value="UniProtKB-SubCell"/>
</dbReference>
<sequence>MIAVATIGEQFSQIASSGPMLLAIPIAVIAGIISFLSPCVLPLVPGYLGYVTGLAGKSLEDQKTFRVVIGVFLFMLGFSAVFVSIGLVFSLTGILLSAWADVINRIMGAIVIVAGIIFMGGLSLLQREWRIKSRPQAGLWGAPLLGGTFAFSWAPCMGPTLAAVLALTASFGPTGSGALLRGTILTLSYCLGLGIPFLLVSLLLIRGGGRMRWVKDHHAAITRAGGAVLIGIGILLITGVWTQWVNGLQGLIGGFSTVV</sequence>
<dbReference type="Proteomes" id="UP000199700">
    <property type="component" value="Chromosome"/>
</dbReference>
<evidence type="ECO:0000259" key="7">
    <source>
        <dbReference type="Pfam" id="PF02683"/>
    </source>
</evidence>
<dbReference type="RefSeq" id="WP_092106882.1">
    <property type="nucleotide sequence ID" value="NZ_LT629739.1"/>
</dbReference>
<dbReference type="Pfam" id="PF02683">
    <property type="entry name" value="DsbD_TM"/>
    <property type="match status" value="1"/>
</dbReference>
<accession>A0A1H1VRH0</accession>
<keyword evidence="3 6" id="KW-0812">Transmembrane</keyword>
<dbReference type="EMBL" id="LT629739">
    <property type="protein sequence ID" value="SDS86619.1"/>
    <property type="molecule type" value="Genomic_DNA"/>
</dbReference>
<organism evidence="8 9">
    <name type="scientific">Brevibacterium sandarakinum</name>
    <dbReference type="NCBI Taxonomy" id="629680"/>
    <lineage>
        <taxon>Bacteria</taxon>
        <taxon>Bacillati</taxon>
        <taxon>Actinomycetota</taxon>
        <taxon>Actinomycetes</taxon>
        <taxon>Micrococcales</taxon>
        <taxon>Brevibacteriaceae</taxon>
        <taxon>Brevibacterium</taxon>
    </lineage>
</organism>
<dbReference type="InterPro" id="IPR003834">
    <property type="entry name" value="Cyt_c_assmbl_TM_dom"/>
</dbReference>
<keyword evidence="5 6" id="KW-0472">Membrane</keyword>
<keyword evidence="4 6" id="KW-1133">Transmembrane helix</keyword>
<feature type="domain" description="Cytochrome C biogenesis protein transmembrane" evidence="7">
    <location>
        <begin position="21"/>
        <end position="219"/>
    </location>
</feature>
<evidence type="ECO:0000256" key="6">
    <source>
        <dbReference type="SAM" id="Phobius"/>
    </source>
</evidence>
<dbReference type="InterPro" id="IPR051790">
    <property type="entry name" value="Cytochrome_c-biogenesis_DsbD"/>
</dbReference>
<dbReference type="STRING" id="629680.SAMN04489751_3081"/>
<dbReference type="OrthoDB" id="9803065at2"/>
<proteinExistence type="inferred from homology"/>
<evidence type="ECO:0000256" key="2">
    <source>
        <dbReference type="ARBA" id="ARBA00006143"/>
    </source>
</evidence>